<keyword evidence="4" id="KW-0472">Membrane</keyword>
<protein>
    <submittedName>
        <fullName evidence="10">FERM domain-containing protein</fullName>
    </submittedName>
</protein>
<dbReference type="GO" id="GO:0003779">
    <property type="term" value="F:actin binding"/>
    <property type="evidence" value="ECO:0007669"/>
    <property type="project" value="InterPro"/>
</dbReference>
<dbReference type="InterPro" id="IPR000299">
    <property type="entry name" value="FERM_domain"/>
</dbReference>
<dbReference type="CDD" id="cd13194">
    <property type="entry name" value="FERM_C_ERM"/>
    <property type="match status" value="1"/>
</dbReference>
<dbReference type="CDD" id="cd14473">
    <property type="entry name" value="FERM_B-lobe"/>
    <property type="match status" value="1"/>
</dbReference>
<name>A0A183UXX3_TOXCA</name>
<dbReference type="PRINTS" id="PR00935">
    <property type="entry name" value="BAND41"/>
</dbReference>
<dbReference type="InterPro" id="IPR014352">
    <property type="entry name" value="FERM/acyl-CoA-bd_prot_sf"/>
</dbReference>
<dbReference type="SUPFAM" id="SSF50729">
    <property type="entry name" value="PH domain-like"/>
    <property type="match status" value="1"/>
</dbReference>
<evidence type="ECO:0000313" key="10">
    <source>
        <dbReference type="WBParaSite" id="TCNE_0001334301-mRNA-1"/>
    </source>
</evidence>
<dbReference type="WBParaSite" id="TCNE_0001334301-mRNA-1">
    <property type="protein sequence ID" value="TCNE_0001334301-mRNA-1"/>
    <property type="gene ID" value="TCNE_0001334301"/>
</dbReference>
<gene>
    <name evidence="8" type="ORF">TCNE_LOCUS13339</name>
</gene>
<proteinExistence type="predicted"/>
<evidence type="ECO:0000256" key="6">
    <source>
        <dbReference type="SAM" id="MobiDB-lite"/>
    </source>
</evidence>
<sequence>MALNDQTQTDIMYIDCAEAFYAVSYEKLLKLFCYNMLGKISVHVTAMGAGLDFAILPSATGKDLFDQVAKTLNIREIWYFGLQYINTKGFPTWLKMNERAKVWISVTEVTRQNIKNGQKLSFLFLIKFYPESIEEEIIEDATLKLLYFQVKDAIVSEALYCPPETSVLLASLAMQAKYGDYIAQTQGPDFHDMDRLLPQTVMGQLKLSLDHWRNRIKVWWADHKGMSEERAMLEFLKIAETLDMFGVNYFGIRNKKGTELELGVDALGLNVYERGHRLSPIVGLAWAEIRKISFNGKRLIIKPVSKQTNNIVFRVPCARTSEDILSLCVGNHELYMRRRKPDCAEVLVLRQQAEEKRKQKELTHQQLTKATKDRETAEKRERERGINVERFEVEFERTQHELSEARDTIECLQLQVQEYYFNEENLCIDRGVFELQGIPIFAMEEWGAALFSVVISYILFANLWTLKGKQADYVKGDEVCDLLQAGKEELECKERDVCFLREQVRLKQKLNNNERKRLDAVGQELQFVQHSEVANGSPIKQEIRRTNEKHYEQDSEQKNTAAQEFNASNHLKEAGSVSCYGGTVPGDGNERNLKGGRQHDLAHKLEALREDLERLRNAEQVTVHDLIHTQNKRVCTEKYDTLREIRSGSARRRIDEYENM</sequence>
<comment type="subcellular location">
    <subcellularLocation>
        <location evidence="2">Cell junction</location>
        <location evidence="2">Adherens junction</location>
    </subcellularLocation>
    <subcellularLocation>
        <location evidence="1">Cell membrane</location>
        <topology evidence="1">Peripheral membrane protein</topology>
    </subcellularLocation>
    <subcellularLocation>
        <location evidence="5">Cell projection</location>
        <location evidence="5">Rhabdomere</location>
    </subcellularLocation>
</comment>
<dbReference type="Gene3D" id="1.20.80.10">
    <property type="match status" value="1"/>
</dbReference>
<feature type="domain" description="FERM" evidence="7">
    <location>
        <begin position="40"/>
        <end position="339"/>
    </location>
</feature>
<dbReference type="PANTHER" id="PTHR23281">
    <property type="entry name" value="MERLIN/MOESIN/EZRIN/RADIXIN"/>
    <property type="match status" value="1"/>
</dbReference>
<evidence type="ECO:0000256" key="1">
    <source>
        <dbReference type="ARBA" id="ARBA00004202"/>
    </source>
</evidence>
<dbReference type="SUPFAM" id="SSF47031">
    <property type="entry name" value="Second domain of FERM"/>
    <property type="match status" value="1"/>
</dbReference>
<dbReference type="InterPro" id="IPR041789">
    <property type="entry name" value="ERM_FERM_C"/>
</dbReference>
<dbReference type="Gene3D" id="6.10.360.10">
    <property type="match status" value="1"/>
</dbReference>
<evidence type="ECO:0000256" key="5">
    <source>
        <dbReference type="ARBA" id="ARBA00043944"/>
    </source>
</evidence>
<dbReference type="PRINTS" id="PR00661">
    <property type="entry name" value="ERMFAMILY"/>
</dbReference>
<dbReference type="Pfam" id="PF00373">
    <property type="entry name" value="FERM_M"/>
    <property type="match status" value="1"/>
</dbReference>
<evidence type="ECO:0000256" key="3">
    <source>
        <dbReference type="ARBA" id="ARBA00022475"/>
    </source>
</evidence>
<dbReference type="InterPro" id="IPR019748">
    <property type="entry name" value="FERM_central"/>
</dbReference>
<dbReference type="Gene3D" id="3.10.20.90">
    <property type="entry name" value="Phosphatidylinositol 3-kinase Catalytic Subunit, Chain A, domain 1"/>
    <property type="match status" value="1"/>
</dbReference>
<keyword evidence="9" id="KW-1185">Reference proteome</keyword>
<dbReference type="InterPro" id="IPR035963">
    <property type="entry name" value="FERM_2"/>
</dbReference>
<dbReference type="InterPro" id="IPR011174">
    <property type="entry name" value="ERM"/>
</dbReference>
<dbReference type="Pfam" id="PF09379">
    <property type="entry name" value="FERM_N"/>
    <property type="match status" value="1"/>
</dbReference>
<dbReference type="SMART" id="SM00295">
    <property type="entry name" value="B41"/>
    <property type="match status" value="1"/>
</dbReference>
<dbReference type="Pfam" id="PF00769">
    <property type="entry name" value="ERM_C"/>
    <property type="match status" value="1"/>
</dbReference>
<dbReference type="GO" id="GO:0005912">
    <property type="term" value="C:adherens junction"/>
    <property type="evidence" value="ECO:0007669"/>
    <property type="project" value="UniProtKB-SubCell"/>
</dbReference>
<dbReference type="InterPro" id="IPR011259">
    <property type="entry name" value="ERM_C_dom"/>
</dbReference>
<dbReference type="InterPro" id="IPR018980">
    <property type="entry name" value="FERM_PH-like_C"/>
</dbReference>
<dbReference type="Gene3D" id="1.20.5.450">
    <property type="match status" value="1"/>
</dbReference>
<dbReference type="GO" id="GO:0005886">
    <property type="term" value="C:plasma membrane"/>
    <property type="evidence" value="ECO:0007669"/>
    <property type="project" value="UniProtKB-SubCell"/>
</dbReference>
<evidence type="ECO:0000256" key="4">
    <source>
        <dbReference type="ARBA" id="ARBA00023136"/>
    </source>
</evidence>
<accession>A0A183UXX3</accession>
<feature type="compositionally biased region" description="Basic and acidic residues" evidence="6">
    <location>
        <begin position="370"/>
        <end position="382"/>
    </location>
</feature>
<evidence type="ECO:0000256" key="2">
    <source>
        <dbReference type="ARBA" id="ARBA00004536"/>
    </source>
</evidence>
<dbReference type="InterPro" id="IPR018979">
    <property type="entry name" value="FERM_N"/>
</dbReference>
<keyword evidence="3" id="KW-1003">Cell membrane</keyword>
<dbReference type="PROSITE" id="PS50057">
    <property type="entry name" value="FERM_3"/>
    <property type="match status" value="1"/>
</dbReference>
<evidence type="ECO:0000313" key="8">
    <source>
        <dbReference type="EMBL" id="VDM44660.1"/>
    </source>
</evidence>
<dbReference type="InterPro" id="IPR029071">
    <property type="entry name" value="Ubiquitin-like_domsf"/>
</dbReference>
<dbReference type="InterPro" id="IPR000798">
    <property type="entry name" value="Ez/rad/moesin-like"/>
</dbReference>
<dbReference type="AlphaFoldDB" id="A0A183UXX3"/>
<dbReference type="SUPFAM" id="SSF48678">
    <property type="entry name" value="Moesin tail domain"/>
    <property type="match status" value="1"/>
</dbReference>
<dbReference type="SUPFAM" id="SSF54236">
    <property type="entry name" value="Ubiquitin-like"/>
    <property type="match status" value="1"/>
</dbReference>
<evidence type="ECO:0000259" key="7">
    <source>
        <dbReference type="PROSITE" id="PS50057"/>
    </source>
</evidence>
<dbReference type="InterPro" id="IPR008954">
    <property type="entry name" value="Moesin_tail_sf"/>
</dbReference>
<evidence type="ECO:0000313" key="9">
    <source>
        <dbReference type="Proteomes" id="UP000050794"/>
    </source>
</evidence>
<reference evidence="8 9" key="2">
    <citation type="submission" date="2018-11" db="EMBL/GenBank/DDBJ databases">
        <authorList>
            <consortium name="Pathogen Informatics"/>
        </authorList>
    </citation>
    <scope>NUCLEOTIDE SEQUENCE [LARGE SCALE GENOMIC DNA]</scope>
</reference>
<dbReference type="InterPro" id="IPR011993">
    <property type="entry name" value="PH-like_dom_sf"/>
</dbReference>
<organism evidence="9 10">
    <name type="scientific">Toxocara canis</name>
    <name type="common">Canine roundworm</name>
    <dbReference type="NCBI Taxonomy" id="6265"/>
    <lineage>
        <taxon>Eukaryota</taxon>
        <taxon>Metazoa</taxon>
        <taxon>Ecdysozoa</taxon>
        <taxon>Nematoda</taxon>
        <taxon>Chromadorea</taxon>
        <taxon>Rhabditida</taxon>
        <taxon>Spirurina</taxon>
        <taxon>Ascaridomorpha</taxon>
        <taxon>Ascaridoidea</taxon>
        <taxon>Toxocaridae</taxon>
        <taxon>Toxocara</taxon>
    </lineage>
</organism>
<reference evidence="10" key="1">
    <citation type="submission" date="2016-06" db="UniProtKB">
        <authorList>
            <consortium name="WormBaseParasite"/>
        </authorList>
    </citation>
    <scope>IDENTIFICATION</scope>
</reference>
<dbReference type="EMBL" id="UYWY01021678">
    <property type="protein sequence ID" value="VDM44660.1"/>
    <property type="molecule type" value="Genomic_DNA"/>
</dbReference>
<dbReference type="SMART" id="SM01196">
    <property type="entry name" value="FERM_C"/>
    <property type="match status" value="1"/>
</dbReference>
<dbReference type="Proteomes" id="UP000050794">
    <property type="component" value="Unassembled WGS sequence"/>
</dbReference>
<feature type="region of interest" description="Disordered" evidence="6">
    <location>
        <begin position="359"/>
        <end position="382"/>
    </location>
</feature>
<dbReference type="InterPro" id="IPR019749">
    <property type="entry name" value="Band_41_domain"/>
</dbReference>
<dbReference type="Gene3D" id="2.30.29.30">
    <property type="entry name" value="Pleckstrin-homology domain (PH domain)/Phosphotyrosine-binding domain (PTB)"/>
    <property type="match status" value="1"/>
</dbReference>
<dbReference type="Pfam" id="PF09380">
    <property type="entry name" value="FERM_C"/>
    <property type="match status" value="1"/>
</dbReference>